<evidence type="ECO:0000256" key="8">
    <source>
        <dbReference type="SAM" id="MobiDB-lite"/>
    </source>
</evidence>
<comment type="similarity">
    <text evidence="2">Belongs to the TFB1 family.</text>
</comment>
<dbReference type="PROSITE" id="PS50858">
    <property type="entry name" value="BSD"/>
    <property type="match status" value="1"/>
</dbReference>
<proteinExistence type="inferred from homology"/>
<evidence type="ECO:0000256" key="5">
    <source>
        <dbReference type="ARBA" id="ARBA00023163"/>
    </source>
</evidence>
<feature type="coiled-coil region" evidence="7">
    <location>
        <begin position="567"/>
        <end position="601"/>
    </location>
</feature>
<evidence type="ECO:0000256" key="1">
    <source>
        <dbReference type="ARBA" id="ARBA00004123"/>
    </source>
</evidence>
<dbReference type="InterPro" id="IPR005607">
    <property type="entry name" value="BSD_dom"/>
</dbReference>
<evidence type="ECO:0000313" key="11">
    <source>
        <dbReference type="Proteomes" id="UP001161017"/>
    </source>
</evidence>
<keyword evidence="3" id="KW-0677">Repeat</keyword>
<dbReference type="SMART" id="SM00751">
    <property type="entry name" value="BSD"/>
    <property type="match status" value="2"/>
</dbReference>
<dbReference type="PANTHER" id="PTHR12856">
    <property type="entry name" value="TRANSCRIPTION INITIATION FACTOR IIH-RELATED"/>
    <property type="match status" value="1"/>
</dbReference>
<feature type="domain" description="BSD" evidence="9">
    <location>
        <begin position="223"/>
        <end position="274"/>
    </location>
</feature>
<gene>
    <name evidence="10" type="primary">TFB1</name>
    <name evidence="10" type="ORF">OHK93_003157</name>
</gene>
<keyword evidence="7" id="KW-0175">Coiled coil</keyword>
<keyword evidence="4" id="KW-0805">Transcription regulation</keyword>
<dbReference type="InterPro" id="IPR013876">
    <property type="entry name" value="TFIIH_BTF_p62_N"/>
</dbReference>
<dbReference type="Gene3D" id="2.30.29.30">
    <property type="entry name" value="Pleckstrin-homology domain (PH domain)/Phosphotyrosine-binding domain (PTB)"/>
    <property type="match status" value="1"/>
</dbReference>
<dbReference type="GO" id="GO:0000439">
    <property type="term" value="C:transcription factor TFIIH core complex"/>
    <property type="evidence" value="ECO:0007669"/>
    <property type="project" value="InterPro"/>
</dbReference>
<dbReference type="Proteomes" id="UP001161017">
    <property type="component" value="Unassembled WGS sequence"/>
</dbReference>
<reference evidence="10" key="1">
    <citation type="journal article" date="2023" name="Genome Biol. Evol.">
        <title>First Whole Genome Sequence and Flow Cytometry Genome Size Data for the Lichen-Forming Fungus Ramalina farinacea (Ascomycota).</title>
        <authorList>
            <person name="Llewellyn T."/>
            <person name="Mian S."/>
            <person name="Hill R."/>
            <person name="Leitch I.J."/>
            <person name="Gaya E."/>
        </authorList>
    </citation>
    <scope>NUCLEOTIDE SEQUENCE</scope>
    <source>
        <strain evidence="10">LIQ254RAFAR</strain>
    </source>
</reference>
<accession>A0AA43QSQ2</accession>
<feature type="compositionally biased region" description="Low complexity" evidence="8">
    <location>
        <begin position="501"/>
        <end position="520"/>
    </location>
</feature>
<dbReference type="SUPFAM" id="SSF50729">
    <property type="entry name" value="PH domain-like"/>
    <property type="match status" value="1"/>
</dbReference>
<evidence type="ECO:0000256" key="6">
    <source>
        <dbReference type="ARBA" id="ARBA00023242"/>
    </source>
</evidence>
<dbReference type="CDD" id="cd13229">
    <property type="entry name" value="PH_TFIIH"/>
    <property type="match status" value="1"/>
</dbReference>
<dbReference type="InterPro" id="IPR011993">
    <property type="entry name" value="PH-like_dom_sf"/>
</dbReference>
<dbReference type="Pfam" id="PF03909">
    <property type="entry name" value="BSD"/>
    <property type="match status" value="2"/>
</dbReference>
<comment type="subcellular location">
    <subcellularLocation>
        <location evidence="1">Nucleus</location>
    </subcellularLocation>
</comment>
<evidence type="ECO:0000256" key="7">
    <source>
        <dbReference type="SAM" id="Coils"/>
    </source>
</evidence>
<feature type="compositionally biased region" description="Acidic residues" evidence="8">
    <location>
        <begin position="455"/>
        <end position="469"/>
    </location>
</feature>
<dbReference type="GO" id="GO:0006289">
    <property type="term" value="P:nucleotide-excision repair"/>
    <property type="evidence" value="ECO:0007669"/>
    <property type="project" value="InterPro"/>
</dbReference>
<dbReference type="InterPro" id="IPR027079">
    <property type="entry name" value="Tfb1/GTF2H1"/>
</dbReference>
<evidence type="ECO:0000256" key="2">
    <source>
        <dbReference type="ARBA" id="ARBA00009448"/>
    </source>
</evidence>
<dbReference type="AlphaFoldDB" id="A0AA43QSQ2"/>
<keyword evidence="11" id="KW-1185">Reference proteome</keyword>
<sequence length="657" mass="71585">MAPPRGSAAYKKKDGTLALSKDSSSVSWTPVAPPGSKPALTLPVAMITNLQQTPASSAKVMLKVFAQPPGAKDAETHVFSFTSVTAARAEADAIRDALSKAIQSIKTNGLPAAAGSGGGAASASMAIAGVLSSKTGEDGPNALYDDEKLKQNVELQQSLFKADPPLKETFIETLRTKPESITTSQFTTQFWSSRVHLLRAHAIEKGQTRGAYNVLSSIKPVTVDNAIKLSISKEQIQLIFKQHSLVKRVYDENVPKISEEAFWSRFFQSRLFKKLKGERITDNDPTDAILDKYLQIDEDEDRARRLMASHVPHIIDIEGNEENHSQRKGNDGDMTMRPASMNKVPIIRTLNALSEKILSHVAPNDIDPSLPIGVDEETFNSLALRDLQADAEENRIILNIKDQSRFFSSDRQSDVSADALLYAKQNPNKVLKSLRADLAQASSITDLSLAIGVNDDSDSSDEDDDDDDNNSAKDHVGSRAAFTAATSQMMAAITTQRLRLTSSSDDPSSSSAHPFSTVASTSTSGLPAPIFERLTLTHATTTEFLSHFWSAFLSGSPARADEIGKLVETLDRAMDRISAVAEDAEKERQKDVDRLKQQVKEYFDRTGKRRKVDLDSVKGGKKVVDRLLGPTVKAIREALGEYQKALSQVGEEMGTQG</sequence>
<dbReference type="GO" id="GO:0006351">
    <property type="term" value="P:DNA-templated transcription"/>
    <property type="evidence" value="ECO:0007669"/>
    <property type="project" value="InterPro"/>
</dbReference>
<organism evidence="10 11">
    <name type="scientific">Ramalina farinacea</name>
    <dbReference type="NCBI Taxonomy" id="258253"/>
    <lineage>
        <taxon>Eukaryota</taxon>
        <taxon>Fungi</taxon>
        <taxon>Dikarya</taxon>
        <taxon>Ascomycota</taxon>
        <taxon>Pezizomycotina</taxon>
        <taxon>Lecanoromycetes</taxon>
        <taxon>OSLEUM clade</taxon>
        <taxon>Lecanoromycetidae</taxon>
        <taxon>Lecanorales</taxon>
        <taxon>Lecanorineae</taxon>
        <taxon>Ramalinaceae</taxon>
        <taxon>Ramalina</taxon>
    </lineage>
</organism>
<evidence type="ECO:0000256" key="4">
    <source>
        <dbReference type="ARBA" id="ARBA00023015"/>
    </source>
</evidence>
<name>A0AA43QSQ2_9LECA</name>
<keyword evidence="5" id="KW-0804">Transcription</keyword>
<evidence type="ECO:0000313" key="10">
    <source>
        <dbReference type="EMBL" id="MDI1491946.1"/>
    </source>
</evidence>
<evidence type="ECO:0000259" key="9">
    <source>
        <dbReference type="PROSITE" id="PS50858"/>
    </source>
</evidence>
<comment type="caution">
    <text evidence="10">The sequence shown here is derived from an EMBL/GenBank/DDBJ whole genome shotgun (WGS) entry which is preliminary data.</text>
</comment>
<protein>
    <submittedName>
        <fullName evidence="10">RNA polymerase II transcription factor B subunit 1</fullName>
    </submittedName>
</protein>
<evidence type="ECO:0000256" key="3">
    <source>
        <dbReference type="ARBA" id="ARBA00022737"/>
    </source>
</evidence>
<dbReference type="FunFam" id="2.30.29.30:FF:000406">
    <property type="entry name" value="Putative RNA polymerase II transcription factor related protein"/>
    <property type="match status" value="1"/>
</dbReference>
<dbReference type="Pfam" id="PF08567">
    <property type="entry name" value="PH_TFIIH"/>
    <property type="match status" value="1"/>
</dbReference>
<dbReference type="EMBL" id="JAPUFD010000016">
    <property type="protein sequence ID" value="MDI1491946.1"/>
    <property type="molecule type" value="Genomic_DNA"/>
</dbReference>
<feature type="region of interest" description="Disordered" evidence="8">
    <location>
        <begin position="499"/>
        <end position="523"/>
    </location>
</feature>
<keyword evidence="6" id="KW-0539">Nucleus</keyword>
<feature type="region of interest" description="Disordered" evidence="8">
    <location>
        <begin position="455"/>
        <end position="479"/>
    </location>
</feature>